<organism evidence="2 3">
    <name type="scientific">Streptosporangium oxazolinicum</name>
    <dbReference type="NCBI Taxonomy" id="909287"/>
    <lineage>
        <taxon>Bacteria</taxon>
        <taxon>Bacillati</taxon>
        <taxon>Actinomycetota</taxon>
        <taxon>Actinomycetes</taxon>
        <taxon>Streptosporangiales</taxon>
        <taxon>Streptosporangiaceae</taxon>
        <taxon>Streptosporangium</taxon>
    </lineage>
</organism>
<reference evidence="3" key="1">
    <citation type="journal article" date="2019" name="Int. J. Syst. Evol. Microbiol.">
        <title>The Global Catalogue of Microorganisms (GCM) 10K type strain sequencing project: providing services to taxonomists for standard genome sequencing and annotation.</title>
        <authorList>
            <consortium name="The Broad Institute Genomics Platform"/>
            <consortium name="The Broad Institute Genome Sequencing Center for Infectious Disease"/>
            <person name="Wu L."/>
            <person name="Ma J."/>
        </authorList>
    </citation>
    <scope>NUCLEOTIDE SEQUENCE [LARGE SCALE GENOMIC DNA]</scope>
    <source>
        <strain evidence="3">JCM 17388</strain>
    </source>
</reference>
<name>A0ABP8ANU1_9ACTN</name>
<proteinExistence type="predicted"/>
<protein>
    <recommendedName>
        <fullName evidence="1">DNA methylase adenine-specific domain-containing protein</fullName>
    </recommendedName>
</protein>
<evidence type="ECO:0000313" key="2">
    <source>
        <dbReference type="EMBL" id="GAA4187048.1"/>
    </source>
</evidence>
<comment type="caution">
    <text evidence="2">The sequence shown here is derived from an EMBL/GenBank/DDBJ whole genome shotgun (WGS) entry which is preliminary data.</text>
</comment>
<dbReference type="InterPro" id="IPR003356">
    <property type="entry name" value="DNA_methylase_A-5"/>
</dbReference>
<dbReference type="EMBL" id="BAABAQ010000003">
    <property type="protein sequence ID" value="GAA4187048.1"/>
    <property type="molecule type" value="Genomic_DNA"/>
</dbReference>
<dbReference type="Proteomes" id="UP001501251">
    <property type="component" value="Unassembled WGS sequence"/>
</dbReference>
<dbReference type="InterPro" id="IPR029063">
    <property type="entry name" value="SAM-dependent_MTases_sf"/>
</dbReference>
<evidence type="ECO:0000313" key="3">
    <source>
        <dbReference type="Proteomes" id="UP001501251"/>
    </source>
</evidence>
<dbReference type="RefSeq" id="WP_344917368.1">
    <property type="nucleotide sequence ID" value="NZ_BAABAQ010000003.1"/>
</dbReference>
<dbReference type="SUPFAM" id="SSF53335">
    <property type="entry name" value="S-adenosyl-L-methionine-dependent methyltransferases"/>
    <property type="match status" value="1"/>
</dbReference>
<accession>A0ABP8ANU1</accession>
<feature type="domain" description="DNA methylase adenine-specific" evidence="1">
    <location>
        <begin position="128"/>
        <end position="226"/>
    </location>
</feature>
<keyword evidence="3" id="KW-1185">Reference proteome</keyword>
<dbReference type="Pfam" id="PF02384">
    <property type="entry name" value="N6_Mtase"/>
    <property type="match status" value="1"/>
</dbReference>
<sequence length="278" mass="30339">MRPERSIAEAVSETWFSHHQPGGIAIPVGVVASVLVTDPQALMKLPTMSTEEFTDLLRKVWASWWLEHPHLATMARPITSWLDDPNDRTAAAAKAVAETAMRKRVKSYQGLETDILSYVVTELRSHGARKGLGEHHTPPDVCDAMAAMLMTELPEKGMTFDEPTAGSGGMVRAFAQQIKRLGGDPANYVWSMTDIDDIAAACSAVNALVWNLGSHVYVWCGDTIKHGDGFERAAKHKAEAVSNWAEAVKTGREVTRLLRAAHDVEALLTFPGKAERGA</sequence>
<gene>
    <name evidence="2" type="ORF">GCM10022252_19910</name>
</gene>
<dbReference type="Gene3D" id="3.40.50.150">
    <property type="entry name" value="Vaccinia Virus protein VP39"/>
    <property type="match status" value="1"/>
</dbReference>
<evidence type="ECO:0000259" key="1">
    <source>
        <dbReference type="Pfam" id="PF02384"/>
    </source>
</evidence>